<dbReference type="Gene3D" id="1.10.340.70">
    <property type="match status" value="1"/>
</dbReference>
<feature type="region of interest" description="Disordered" evidence="1">
    <location>
        <begin position="1"/>
        <end position="33"/>
    </location>
</feature>
<dbReference type="AlphaFoldDB" id="A0A6V7NP99"/>
<sequence length="101" mass="11181">MRPCSGRPNAASTITTFFSPPTPPPSSSSLLESKAELISSPAPLNDATLGPQAVRGVEGRYLTEAHRSSYMAHPGRTKMYRDLKENFWWQGMKFDMARHVA</sequence>
<dbReference type="Pfam" id="PF17921">
    <property type="entry name" value="Integrase_H2C2"/>
    <property type="match status" value="1"/>
</dbReference>
<dbReference type="EMBL" id="LR862140">
    <property type="protein sequence ID" value="CAD1820317.1"/>
    <property type="molecule type" value="Genomic_DNA"/>
</dbReference>
<evidence type="ECO:0000313" key="3">
    <source>
        <dbReference type="EMBL" id="CAD1820317.1"/>
    </source>
</evidence>
<proteinExistence type="predicted"/>
<gene>
    <name evidence="3" type="ORF">CB5_LOCUS3528</name>
</gene>
<feature type="domain" description="Integrase zinc-binding" evidence="2">
    <location>
        <begin position="61"/>
        <end position="100"/>
    </location>
</feature>
<evidence type="ECO:0000256" key="1">
    <source>
        <dbReference type="SAM" id="MobiDB-lite"/>
    </source>
</evidence>
<protein>
    <recommendedName>
        <fullName evidence="2">Integrase zinc-binding domain-containing protein</fullName>
    </recommendedName>
</protein>
<evidence type="ECO:0000259" key="2">
    <source>
        <dbReference type="Pfam" id="PF17921"/>
    </source>
</evidence>
<dbReference type="InterPro" id="IPR041588">
    <property type="entry name" value="Integrase_H2C2"/>
</dbReference>
<organism evidence="3">
    <name type="scientific">Ananas comosus var. bracteatus</name>
    <name type="common">red pineapple</name>
    <dbReference type="NCBI Taxonomy" id="296719"/>
    <lineage>
        <taxon>Eukaryota</taxon>
        <taxon>Viridiplantae</taxon>
        <taxon>Streptophyta</taxon>
        <taxon>Embryophyta</taxon>
        <taxon>Tracheophyta</taxon>
        <taxon>Spermatophyta</taxon>
        <taxon>Magnoliopsida</taxon>
        <taxon>Liliopsida</taxon>
        <taxon>Poales</taxon>
        <taxon>Bromeliaceae</taxon>
        <taxon>Bromelioideae</taxon>
        <taxon>Ananas</taxon>
    </lineage>
</organism>
<name>A0A6V7NP99_ANACO</name>
<accession>A0A6V7NP99</accession>
<reference evidence="3" key="1">
    <citation type="submission" date="2020-07" db="EMBL/GenBank/DDBJ databases">
        <authorList>
            <person name="Lin J."/>
        </authorList>
    </citation>
    <scope>NUCLEOTIDE SEQUENCE</scope>
</reference>